<dbReference type="GO" id="GO:0042744">
    <property type="term" value="P:hydrogen peroxide catabolic process"/>
    <property type="evidence" value="ECO:0007669"/>
    <property type="project" value="TreeGrafter"/>
</dbReference>
<reference evidence="7" key="1">
    <citation type="submission" date="2013-08" db="EMBL/GenBank/DDBJ databases">
        <authorList>
            <person name="Mendez C."/>
            <person name="Richter M."/>
            <person name="Ferrer M."/>
            <person name="Sanchez J."/>
        </authorList>
    </citation>
    <scope>NUCLEOTIDE SEQUENCE</scope>
</reference>
<comment type="cofactor">
    <cofactor evidence="1">
        <name>heme b</name>
        <dbReference type="ChEBI" id="CHEBI:60344"/>
    </cofactor>
</comment>
<dbReference type="GO" id="GO:0046872">
    <property type="term" value="F:metal ion binding"/>
    <property type="evidence" value="ECO:0007669"/>
    <property type="project" value="UniProtKB-KW"/>
</dbReference>
<organism evidence="7">
    <name type="scientific">mine drainage metagenome</name>
    <dbReference type="NCBI Taxonomy" id="410659"/>
    <lineage>
        <taxon>unclassified sequences</taxon>
        <taxon>metagenomes</taxon>
        <taxon>ecological metagenomes</taxon>
    </lineage>
</organism>
<dbReference type="GO" id="GO:0020037">
    <property type="term" value="F:heme binding"/>
    <property type="evidence" value="ECO:0007669"/>
    <property type="project" value="InterPro"/>
</dbReference>
<keyword evidence="3" id="KW-0349">Heme</keyword>
<reference evidence="7" key="2">
    <citation type="journal article" date="2014" name="ISME J.">
        <title>Microbial stratification in low pH oxic and suboxic macroscopic growths along an acid mine drainage.</title>
        <authorList>
            <person name="Mendez-Garcia C."/>
            <person name="Mesa V."/>
            <person name="Sprenger R.R."/>
            <person name="Richter M."/>
            <person name="Diez M.S."/>
            <person name="Solano J."/>
            <person name="Bargiela R."/>
            <person name="Golyshina O.V."/>
            <person name="Manteca A."/>
            <person name="Ramos J.L."/>
            <person name="Gallego J.R."/>
            <person name="Llorente I."/>
            <person name="Martins Dos Santos V.A."/>
            <person name="Jensen O.N."/>
            <person name="Pelaez A.I."/>
            <person name="Sanchez J."/>
            <person name="Ferrer M."/>
        </authorList>
    </citation>
    <scope>NUCLEOTIDE SEQUENCE</scope>
</reference>
<dbReference type="EMBL" id="AUZZ01001980">
    <property type="protein sequence ID" value="EQD62236.1"/>
    <property type="molecule type" value="Genomic_DNA"/>
</dbReference>
<dbReference type="PANTHER" id="PTHR30555">
    <property type="entry name" value="HYDROPEROXIDASE I, BIFUNCTIONAL CATALASE-PEROXIDASE"/>
    <property type="match status" value="1"/>
</dbReference>
<dbReference type="SUPFAM" id="SSF48113">
    <property type="entry name" value="Heme-dependent peroxidases"/>
    <property type="match status" value="1"/>
</dbReference>
<evidence type="ECO:0000256" key="5">
    <source>
        <dbReference type="ARBA" id="ARBA00023002"/>
    </source>
</evidence>
<dbReference type="PANTHER" id="PTHR30555:SF0">
    <property type="entry name" value="CATALASE-PEROXIDASE"/>
    <property type="match status" value="1"/>
</dbReference>
<evidence type="ECO:0000256" key="1">
    <source>
        <dbReference type="ARBA" id="ARBA00001970"/>
    </source>
</evidence>
<evidence type="ECO:0000256" key="3">
    <source>
        <dbReference type="ARBA" id="ARBA00022617"/>
    </source>
</evidence>
<gene>
    <name evidence="7" type="ORF">B2A_02922</name>
</gene>
<protein>
    <submittedName>
        <fullName evidence="7">Catalase protein</fullName>
    </submittedName>
</protein>
<proteinExistence type="predicted"/>
<comment type="caution">
    <text evidence="7">The sequence shown here is derived from an EMBL/GenBank/DDBJ whole genome shotgun (WGS) entry which is preliminary data.</text>
</comment>
<dbReference type="GO" id="GO:0070301">
    <property type="term" value="P:cellular response to hydrogen peroxide"/>
    <property type="evidence" value="ECO:0007669"/>
    <property type="project" value="TreeGrafter"/>
</dbReference>
<dbReference type="InterPro" id="IPR000763">
    <property type="entry name" value="Catalase_peroxidase"/>
</dbReference>
<keyword evidence="4" id="KW-0479">Metal-binding</keyword>
<dbReference type="GO" id="GO:0005829">
    <property type="term" value="C:cytosol"/>
    <property type="evidence" value="ECO:0007669"/>
    <property type="project" value="TreeGrafter"/>
</dbReference>
<evidence type="ECO:0000256" key="6">
    <source>
        <dbReference type="ARBA" id="ARBA00023004"/>
    </source>
</evidence>
<dbReference type="InterPro" id="IPR010255">
    <property type="entry name" value="Haem_peroxidase_sf"/>
</dbReference>
<evidence type="ECO:0000256" key="4">
    <source>
        <dbReference type="ARBA" id="ARBA00022723"/>
    </source>
</evidence>
<sequence length="70" mass="7775">MAGTTESENTAAELVLVEPDGGDFQYARAFESLDFQALKADLHALMTDSQAWWPADFGHVRRAHDPQWPG</sequence>
<accession>T1ANR4</accession>
<dbReference type="Gene3D" id="1.10.520.10">
    <property type="match status" value="1"/>
</dbReference>
<dbReference type="AlphaFoldDB" id="T1ANR4"/>
<dbReference type="PRINTS" id="PR00460">
    <property type="entry name" value="BPEROXIDASE"/>
</dbReference>
<feature type="non-terminal residue" evidence="7">
    <location>
        <position position="70"/>
    </location>
</feature>
<evidence type="ECO:0000256" key="2">
    <source>
        <dbReference type="ARBA" id="ARBA00022559"/>
    </source>
</evidence>
<keyword evidence="2" id="KW-0575">Peroxidase</keyword>
<evidence type="ECO:0000313" key="7">
    <source>
        <dbReference type="EMBL" id="EQD62236.1"/>
    </source>
</evidence>
<keyword evidence="6" id="KW-0408">Iron</keyword>
<dbReference type="GO" id="GO:0004096">
    <property type="term" value="F:catalase activity"/>
    <property type="evidence" value="ECO:0007669"/>
    <property type="project" value="InterPro"/>
</dbReference>
<keyword evidence="5" id="KW-0560">Oxidoreductase</keyword>
<name>T1ANR4_9ZZZZ</name>